<name>A0A132Z6I5_ENTFC</name>
<gene>
    <name evidence="1" type="ORF">DKP91_03895</name>
    <name evidence="3" type="ORF">DTPHA_602252</name>
    <name evidence="2" type="ORF">FCF09_14270</name>
</gene>
<dbReference type="Proteomes" id="UP000183509">
    <property type="component" value="Unassembled WGS sequence"/>
</dbReference>
<accession>A0A132Z6I5</accession>
<dbReference type="EMBL" id="QHGU01000012">
    <property type="protein sequence ID" value="PZM56504.1"/>
    <property type="molecule type" value="Genomic_DNA"/>
</dbReference>
<proteinExistence type="predicted"/>
<reference evidence="1 5" key="2">
    <citation type="submission" date="2018-05" db="EMBL/GenBank/DDBJ databases">
        <title>Vancomycin-resistant Enterococcus faecium strain from Chelyabinsk, Russia.</title>
        <authorList>
            <person name="Gostev V."/>
            <person name="Goncharov A."/>
            <person name="Kolodzhieva V."/>
            <person name="Suvorov A."/>
            <person name="Sidorenko S."/>
            <person name="Zueva L."/>
        </authorList>
    </citation>
    <scope>NUCLEOTIDE SEQUENCE [LARGE SCALE GENOMIC DNA]</scope>
    <source>
        <strain evidence="1 5">20</strain>
    </source>
</reference>
<evidence type="ECO:0000313" key="5">
    <source>
        <dbReference type="Proteomes" id="UP000249070"/>
    </source>
</evidence>
<reference evidence="2" key="3">
    <citation type="journal article" date="2020" name="J. Antimicrob. Chemother.">
        <title>Tandem amplification of the vanM gene cluster drives vancomycin resistance in vancomycin-variable enterococci.</title>
        <authorList>
            <person name="Sun L."/>
            <person name="Chen Y."/>
            <person name="Hua X."/>
            <person name="Chen Y."/>
            <person name="Hong J."/>
            <person name="Wu X."/>
            <person name="Jiang Y."/>
            <person name="van Schaik W."/>
            <person name="Qu T."/>
            <person name="Yu Y."/>
        </authorList>
    </citation>
    <scope>NUCLEOTIDE SEQUENCE [LARGE SCALE GENOMIC DNA]</scope>
    <source>
        <strain evidence="2">ZY2</strain>
        <plasmid evidence="2">pZY2</plasmid>
    </source>
</reference>
<dbReference type="RefSeq" id="WP_002347509.1">
    <property type="nucleotide sequence ID" value="NZ_AP026773.1"/>
</dbReference>
<geneLocation type="plasmid" evidence="2">
    <name>pZY2</name>
</geneLocation>
<evidence type="ECO:0000313" key="2">
    <source>
        <dbReference type="EMBL" id="QHT44844.1"/>
    </source>
</evidence>
<dbReference type="EMBL" id="CP039730">
    <property type="protein sequence ID" value="QHT44844.1"/>
    <property type="molecule type" value="Genomic_DNA"/>
</dbReference>
<protein>
    <submittedName>
        <fullName evidence="2">Uncharacterized protein</fullName>
    </submittedName>
</protein>
<dbReference type="EMBL" id="FKLM01000048">
    <property type="protein sequence ID" value="SAM50582.1"/>
    <property type="molecule type" value="Genomic_DNA"/>
</dbReference>
<sequence length="121" mass="14465">MSSLKDDYIQAKQEYEKIQMLKSEKVELFLTQKLAEDHIANLDAKTLEEYDRQFNQIHHNIILLVEQAKRRFEKAEYDLLDQGIVCLDKGLRRYYGAELKKQNVDRNALKHEILELIMQRI</sequence>
<keyword evidence="2" id="KW-0614">Plasmid</keyword>
<organism evidence="2">
    <name type="scientific">Enterococcus faecium</name>
    <name type="common">Streptococcus faecium</name>
    <dbReference type="NCBI Taxonomy" id="1352"/>
    <lineage>
        <taxon>Bacteria</taxon>
        <taxon>Bacillati</taxon>
        <taxon>Bacillota</taxon>
        <taxon>Bacilli</taxon>
        <taxon>Lactobacillales</taxon>
        <taxon>Enterococcaceae</taxon>
        <taxon>Enterococcus</taxon>
    </lineage>
</organism>
<evidence type="ECO:0000313" key="3">
    <source>
        <dbReference type="EMBL" id="SAM50582.1"/>
    </source>
</evidence>
<evidence type="ECO:0000313" key="4">
    <source>
        <dbReference type="Proteomes" id="UP000183509"/>
    </source>
</evidence>
<dbReference type="AlphaFoldDB" id="A0A132Z6I5"/>
<evidence type="ECO:0000313" key="1">
    <source>
        <dbReference type="EMBL" id="PZM56504.1"/>
    </source>
</evidence>
<dbReference type="Proteomes" id="UP000249070">
    <property type="component" value="Unassembled WGS sequence"/>
</dbReference>
<reference evidence="3 4" key="1">
    <citation type="submission" date="2016-04" db="EMBL/GenBank/DDBJ databases">
        <authorList>
            <person name="Millard A."/>
        </authorList>
    </citation>
    <scope>NUCLEOTIDE SEQUENCE [LARGE SCALE GENOMIC DNA]</scope>
    <source>
        <strain evidence="3">Isolate 22</strain>
    </source>
</reference>